<evidence type="ECO:0000313" key="3">
    <source>
        <dbReference type="Proteomes" id="UP000314294"/>
    </source>
</evidence>
<proteinExistence type="predicted"/>
<protein>
    <submittedName>
        <fullName evidence="2">Uncharacterized protein</fullName>
    </submittedName>
</protein>
<feature type="region of interest" description="Disordered" evidence="1">
    <location>
        <begin position="1"/>
        <end position="66"/>
    </location>
</feature>
<feature type="compositionally biased region" description="Basic and acidic residues" evidence="1">
    <location>
        <begin position="32"/>
        <end position="52"/>
    </location>
</feature>
<dbReference type="AlphaFoldDB" id="A0A4Z2GPR3"/>
<evidence type="ECO:0000313" key="2">
    <source>
        <dbReference type="EMBL" id="TNN55095.1"/>
    </source>
</evidence>
<accession>A0A4Z2GPR3</accession>
<comment type="caution">
    <text evidence="2">The sequence shown here is derived from an EMBL/GenBank/DDBJ whole genome shotgun (WGS) entry which is preliminary data.</text>
</comment>
<dbReference type="EMBL" id="SRLO01000465">
    <property type="protein sequence ID" value="TNN55095.1"/>
    <property type="molecule type" value="Genomic_DNA"/>
</dbReference>
<evidence type="ECO:0000256" key="1">
    <source>
        <dbReference type="SAM" id="MobiDB-lite"/>
    </source>
</evidence>
<dbReference type="Proteomes" id="UP000314294">
    <property type="component" value="Unassembled WGS sequence"/>
</dbReference>
<keyword evidence="3" id="KW-1185">Reference proteome</keyword>
<sequence>MTDEGDDNYFHGESAKGKLKSHRYTSGVYQGRTEESPLHGVPRESAKGELKSHRYTKSLRSLPREN</sequence>
<name>A0A4Z2GPR3_9TELE</name>
<gene>
    <name evidence="2" type="ORF">EYF80_034679</name>
</gene>
<organism evidence="2 3">
    <name type="scientific">Liparis tanakae</name>
    <name type="common">Tanaka's snailfish</name>
    <dbReference type="NCBI Taxonomy" id="230148"/>
    <lineage>
        <taxon>Eukaryota</taxon>
        <taxon>Metazoa</taxon>
        <taxon>Chordata</taxon>
        <taxon>Craniata</taxon>
        <taxon>Vertebrata</taxon>
        <taxon>Euteleostomi</taxon>
        <taxon>Actinopterygii</taxon>
        <taxon>Neopterygii</taxon>
        <taxon>Teleostei</taxon>
        <taxon>Neoteleostei</taxon>
        <taxon>Acanthomorphata</taxon>
        <taxon>Eupercaria</taxon>
        <taxon>Perciformes</taxon>
        <taxon>Cottioidei</taxon>
        <taxon>Cottales</taxon>
        <taxon>Liparidae</taxon>
        <taxon>Liparis</taxon>
    </lineage>
</organism>
<reference evidence="2 3" key="1">
    <citation type="submission" date="2019-03" db="EMBL/GenBank/DDBJ databases">
        <title>First draft genome of Liparis tanakae, snailfish: a comprehensive survey of snailfish specific genes.</title>
        <authorList>
            <person name="Kim W."/>
            <person name="Song I."/>
            <person name="Jeong J.-H."/>
            <person name="Kim D."/>
            <person name="Kim S."/>
            <person name="Ryu S."/>
            <person name="Song J.Y."/>
            <person name="Lee S.K."/>
        </authorList>
    </citation>
    <scope>NUCLEOTIDE SEQUENCE [LARGE SCALE GENOMIC DNA]</scope>
    <source>
        <tissue evidence="2">Muscle</tissue>
    </source>
</reference>